<dbReference type="EMBL" id="PDGH01000120">
    <property type="protein sequence ID" value="POB44875.1"/>
    <property type="molecule type" value="Genomic_DNA"/>
</dbReference>
<evidence type="ECO:0000313" key="2">
    <source>
        <dbReference type="Proteomes" id="UP000237466"/>
    </source>
</evidence>
<sequence>MLLPDNIHPDNSVYYNGAIVLKILQEYKKVELLELYEKVREVKTISFPLFILCLDWLYLIDVAVLNSGDVELCL</sequence>
<reference evidence="1 2" key="1">
    <citation type="journal article" date="2018" name="Front. Microbiol.">
        <title>Phylogeny of Vibrio vulnificus from the Analysis of the Core-Genome: Implications for Intra-Species Taxonomy.</title>
        <authorList>
            <person name="Roig F.J."/>
            <person name="Gonzalez-Candelas F."/>
            <person name="Sanjuan E."/>
            <person name="Fouz B."/>
            <person name="Feil E.J."/>
            <person name="Llorens C."/>
            <person name="Baker-Austin C."/>
            <person name="Oliver J.D."/>
            <person name="Danin-Poleg Y."/>
            <person name="Gibas C.J."/>
            <person name="Kashi Y."/>
            <person name="Gulig P.A."/>
            <person name="Morrison S.S."/>
            <person name="Amaro C."/>
        </authorList>
    </citation>
    <scope>NUCLEOTIDE SEQUENCE [LARGE SCALE GENOMIC DNA]</scope>
    <source>
        <strain evidence="1 2">CECT4608</strain>
    </source>
</reference>
<dbReference type="RefSeq" id="WP_000926259.1">
    <property type="nucleotide sequence ID" value="NZ_LAXL01000027.1"/>
</dbReference>
<proteinExistence type="predicted"/>
<evidence type="ECO:0000313" key="1">
    <source>
        <dbReference type="EMBL" id="POB44875.1"/>
    </source>
</evidence>
<comment type="caution">
    <text evidence="1">The sequence shown here is derived from an EMBL/GenBank/DDBJ whole genome shotgun (WGS) entry which is preliminary data.</text>
</comment>
<organism evidence="1 2">
    <name type="scientific">Vibrio vulnificus</name>
    <dbReference type="NCBI Taxonomy" id="672"/>
    <lineage>
        <taxon>Bacteria</taxon>
        <taxon>Pseudomonadati</taxon>
        <taxon>Pseudomonadota</taxon>
        <taxon>Gammaproteobacteria</taxon>
        <taxon>Vibrionales</taxon>
        <taxon>Vibrionaceae</taxon>
        <taxon>Vibrio</taxon>
    </lineage>
</organism>
<name>A0A2S3QZM7_VIBVL</name>
<accession>A0A2S3QZM7</accession>
<protein>
    <submittedName>
        <fullName evidence="1">Uncharacterized protein</fullName>
    </submittedName>
</protein>
<dbReference type="AlphaFoldDB" id="A0A2S3QZM7"/>
<gene>
    <name evidence="1" type="ORF">CRN52_17160</name>
</gene>
<dbReference type="Pfam" id="PF20293">
    <property type="entry name" value="MC6"/>
    <property type="match status" value="1"/>
</dbReference>
<dbReference type="InterPro" id="IPR046897">
    <property type="entry name" value="ABC-3C_MC6"/>
</dbReference>
<dbReference type="Proteomes" id="UP000237466">
    <property type="component" value="Unassembled WGS sequence"/>
</dbReference>